<proteinExistence type="predicted"/>
<dbReference type="AlphaFoldDB" id="A0A9P6MNB3"/>
<protein>
    <recommendedName>
        <fullName evidence="3">F-box domain-containing protein</fullName>
    </recommendedName>
</protein>
<dbReference type="Gene3D" id="3.80.10.10">
    <property type="entry name" value="Ribonuclease Inhibitor"/>
    <property type="match status" value="1"/>
</dbReference>
<dbReference type="EMBL" id="JAAAID010002052">
    <property type="protein sequence ID" value="KAG0008082.1"/>
    <property type="molecule type" value="Genomic_DNA"/>
</dbReference>
<dbReference type="SUPFAM" id="SSF52047">
    <property type="entry name" value="RNI-like"/>
    <property type="match status" value="1"/>
</dbReference>
<sequence>MHTPGEATAHALSLHEIRTHITQFLSLSDITKAIRVCRQWNDFFNPLVFNAFRIVGNRKNPPLEVLQKYVQYIHRLEFGALSVETPPEYFFLQGCSNLTKLAYVIGNVPRYRVSDLLEKNIKIPMELYDPNGDTKDLDDSDTGFGLFDNFDFVITAKQDPSQPLTSMGLQPGKATTLHPWELARYFVSVHASSLREITLTGSTPTLAFWETLARDCSMTLESLTLASGRIEQRAETAFWMACRNLISLDLSCQFPSCGRNEPTLHVKSTSIPWLDENRPHFFPRMKNIVIRIPQVHPLVELLKNSPNLESLDLTLSPNNIVRVLETLTTIARFDLYSSASSLPSSSTLVRYTTTMSTGEIWTPFHSMSIYCWDISDQQFSALLRFTTRVVNVFACDSGFGDEAMQVMHERFHFMTVREMNLDKCPNVTSKMVNTLLVSCSALEALSADRLYVVDMVQDGSQPWACLNMRELCLNIDLFDPYQGHIESADNDVLEEEGSENDEGANVAEEAGKSMEALQVAERQRLIIAQLAKLRKLKVLCTNRECMDSQDNGPTECVEFILEKGLDQLARLTQLEEIHFSGLERPPRLSEAEWMLKHWKQLRIVHRDRYTVYFDRWDHDLRVMFAAPDGIDNDQKEFDVFP</sequence>
<comment type="caution">
    <text evidence="1">The sequence shown here is derived from an EMBL/GenBank/DDBJ whole genome shotgun (WGS) entry which is preliminary data.</text>
</comment>
<evidence type="ECO:0000313" key="2">
    <source>
        <dbReference type="Proteomes" id="UP000703661"/>
    </source>
</evidence>
<gene>
    <name evidence="1" type="ORF">BGZ80_003878</name>
</gene>
<dbReference type="InterPro" id="IPR032675">
    <property type="entry name" value="LRR_dom_sf"/>
</dbReference>
<dbReference type="Proteomes" id="UP000703661">
    <property type="component" value="Unassembled WGS sequence"/>
</dbReference>
<dbReference type="OrthoDB" id="2386345at2759"/>
<evidence type="ECO:0008006" key="3">
    <source>
        <dbReference type="Google" id="ProtNLM"/>
    </source>
</evidence>
<keyword evidence="2" id="KW-1185">Reference proteome</keyword>
<organism evidence="1 2">
    <name type="scientific">Entomortierella chlamydospora</name>
    <dbReference type="NCBI Taxonomy" id="101097"/>
    <lineage>
        <taxon>Eukaryota</taxon>
        <taxon>Fungi</taxon>
        <taxon>Fungi incertae sedis</taxon>
        <taxon>Mucoromycota</taxon>
        <taxon>Mortierellomycotina</taxon>
        <taxon>Mortierellomycetes</taxon>
        <taxon>Mortierellales</taxon>
        <taxon>Mortierellaceae</taxon>
        <taxon>Entomortierella</taxon>
    </lineage>
</organism>
<reference evidence="1" key="1">
    <citation type="journal article" date="2020" name="Fungal Divers.">
        <title>Resolving the Mortierellaceae phylogeny through synthesis of multi-gene phylogenetics and phylogenomics.</title>
        <authorList>
            <person name="Vandepol N."/>
            <person name="Liber J."/>
            <person name="Desiro A."/>
            <person name="Na H."/>
            <person name="Kennedy M."/>
            <person name="Barry K."/>
            <person name="Grigoriev I.V."/>
            <person name="Miller A.N."/>
            <person name="O'Donnell K."/>
            <person name="Stajich J.E."/>
            <person name="Bonito G."/>
        </authorList>
    </citation>
    <scope>NUCLEOTIDE SEQUENCE</scope>
    <source>
        <strain evidence="1">NRRL 2769</strain>
    </source>
</reference>
<evidence type="ECO:0000313" key="1">
    <source>
        <dbReference type="EMBL" id="KAG0008082.1"/>
    </source>
</evidence>
<name>A0A9P6MNB3_9FUNG</name>
<accession>A0A9P6MNB3</accession>